<comment type="caution">
    <text evidence="3">The sequence shown here is derived from an EMBL/GenBank/DDBJ whole genome shotgun (WGS) entry which is preliminary data.</text>
</comment>
<dbReference type="EMBL" id="JBEXAC010000002">
    <property type="protein sequence ID" value="MET6998912.1"/>
    <property type="molecule type" value="Genomic_DNA"/>
</dbReference>
<dbReference type="Gene3D" id="3.50.30.30">
    <property type="match status" value="1"/>
</dbReference>
<organism evidence="3 4">
    <name type="scientific">Chitinophaga defluvii</name>
    <dbReference type="NCBI Taxonomy" id="3163343"/>
    <lineage>
        <taxon>Bacteria</taxon>
        <taxon>Pseudomonadati</taxon>
        <taxon>Bacteroidota</taxon>
        <taxon>Chitinophagia</taxon>
        <taxon>Chitinophagales</taxon>
        <taxon>Chitinophagaceae</taxon>
        <taxon>Chitinophaga</taxon>
    </lineage>
</organism>
<keyword evidence="4" id="KW-1185">Reference proteome</keyword>
<dbReference type="InterPro" id="IPR007484">
    <property type="entry name" value="Peptidase_M28"/>
</dbReference>
<dbReference type="Proteomes" id="UP001549749">
    <property type="component" value="Unassembled WGS sequence"/>
</dbReference>
<dbReference type="PANTHER" id="PTHR12147">
    <property type="entry name" value="METALLOPEPTIDASE M28 FAMILY MEMBER"/>
    <property type="match status" value="1"/>
</dbReference>
<evidence type="ECO:0000313" key="3">
    <source>
        <dbReference type="EMBL" id="MET6998912.1"/>
    </source>
</evidence>
<evidence type="ECO:0000313" key="4">
    <source>
        <dbReference type="Proteomes" id="UP001549749"/>
    </source>
</evidence>
<evidence type="ECO:0000259" key="2">
    <source>
        <dbReference type="Pfam" id="PF04389"/>
    </source>
</evidence>
<name>A0ABV2T7C0_9BACT</name>
<proteinExistence type="predicted"/>
<dbReference type="SUPFAM" id="SSF53187">
    <property type="entry name" value="Zn-dependent exopeptidases"/>
    <property type="match status" value="1"/>
</dbReference>
<dbReference type="InterPro" id="IPR003137">
    <property type="entry name" value="PA_domain"/>
</dbReference>
<dbReference type="PANTHER" id="PTHR12147:SF26">
    <property type="entry name" value="PEPTIDASE M28 DOMAIN-CONTAINING PROTEIN"/>
    <property type="match status" value="1"/>
</dbReference>
<dbReference type="RefSeq" id="WP_354661480.1">
    <property type="nucleotide sequence ID" value="NZ_JBEXAC010000002.1"/>
</dbReference>
<dbReference type="Gene3D" id="3.40.630.10">
    <property type="entry name" value="Zn peptidases"/>
    <property type="match status" value="2"/>
</dbReference>
<reference evidence="3 4" key="1">
    <citation type="submission" date="2024-06" db="EMBL/GenBank/DDBJ databases">
        <title>Chitinophaga defluvii sp. nov., isolated from municipal sewage.</title>
        <authorList>
            <person name="Zhang L."/>
        </authorList>
    </citation>
    <scope>NUCLEOTIDE SEQUENCE [LARGE SCALE GENOMIC DNA]</scope>
    <source>
        <strain evidence="3 4">H8</strain>
    </source>
</reference>
<sequence length="520" mass="57958">MKVFSLISLGLLAAITVNGQTVKKKKAAPVVNRTGAERQFGEGINAEGVKKQLYVIAGEEMQGRETATEGQYKAAAYIADQFKQMGLKPGAKGSWEQFYSLYQDTLTSSTITVAEEVFEFGKDYYASVKDNRSEELSNAQVIYAGYGISTGNYDDYKGLDVKGKVVLLQQGEPRKGDTAFLLSGTRQGSEWASVEKKAAQAVSQGAKAVLVISESLARMGAVSERIKRSGIYTASDDPTESKLNIYFVSSRLAAAIMGKEVNKQLQPDHQAAANKVTIRFAKGVNDMKTSNVLGYLEGADKKEEVLFITAHYDHLGVHDGKVYYGADDDGSGTSAVIEIAAAFMKAKKAGYGPRRSIVFMTVSGEEKGLLGSRYYTDNPIYPLEKTVTDLNIDMIGRIDPDHEKDSNYVYIIGDDKLSSELRTISEMANNMHTHLDLDYKYNDPEDHNRFYYRSDHYMFAQHNIPIIFYFNGVHADYHKPTDTVEKINYELLAKRARLVFYTAWDIANRNERLVVDRNEK</sequence>
<accession>A0ABV2T7C0</accession>
<evidence type="ECO:0000259" key="1">
    <source>
        <dbReference type="Pfam" id="PF02225"/>
    </source>
</evidence>
<dbReference type="InterPro" id="IPR045175">
    <property type="entry name" value="M28_fam"/>
</dbReference>
<dbReference type="Pfam" id="PF02225">
    <property type="entry name" value="PA"/>
    <property type="match status" value="1"/>
</dbReference>
<feature type="domain" description="Peptidase M28" evidence="2">
    <location>
        <begin position="291"/>
        <end position="501"/>
    </location>
</feature>
<dbReference type="InterPro" id="IPR046450">
    <property type="entry name" value="PA_dom_sf"/>
</dbReference>
<protein>
    <submittedName>
        <fullName evidence="3">M28 family peptidase</fullName>
    </submittedName>
</protein>
<gene>
    <name evidence="3" type="ORF">ABR189_16120</name>
</gene>
<dbReference type="SUPFAM" id="SSF52025">
    <property type="entry name" value="PA domain"/>
    <property type="match status" value="1"/>
</dbReference>
<dbReference type="Pfam" id="PF04389">
    <property type="entry name" value="Peptidase_M28"/>
    <property type="match status" value="1"/>
</dbReference>
<feature type="domain" description="PA" evidence="1">
    <location>
        <begin position="152"/>
        <end position="216"/>
    </location>
</feature>